<dbReference type="InterPro" id="IPR032376">
    <property type="entry name" value="DOCK_N"/>
</dbReference>
<dbReference type="InterPro" id="IPR026791">
    <property type="entry name" value="DOCK"/>
</dbReference>
<gene>
    <name evidence="3" type="primary">LOC106815624</name>
</gene>
<dbReference type="Pfam" id="PF16172">
    <property type="entry name" value="DOCK_N"/>
    <property type="match status" value="1"/>
</dbReference>
<dbReference type="RefSeq" id="XP_014675599.1">
    <property type="nucleotide sequence ID" value="XM_014820113.1"/>
</dbReference>
<reference evidence="3" key="1">
    <citation type="submission" date="2025-08" db="UniProtKB">
        <authorList>
            <consortium name="RefSeq"/>
        </authorList>
    </citation>
    <scope>IDENTIFICATION</scope>
</reference>
<sequence length="162" mass="18625">MVGQLTDKAFVRQYSADGFSIAVVDGDVTGTIYGHLVRCFPYEIVSPSEDATIQEVASVLREWIVIWKQLFVKRKTELFRIIRQQMLELVDWRRELIGGALTQDQVRDLKQRITVKIDWGNKKLGLDLVPRINSEPVDSESISVTELYNIHQMSYQQSSHVS</sequence>
<dbReference type="Gene3D" id="1.20.1270.350">
    <property type="entry name" value="Dedicator of cytokinesis N-terminal subdomain"/>
    <property type="match status" value="1"/>
</dbReference>
<accession>A0ABM1ETS8</accession>
<organism evidence="2 3">
    <name type="scientific">Priapulus caudatus</name>
    <name type="common">Priapulid worm</name>
    <dbReference type="NCBI Taxonomy" id="37621"/>
    <lineage>
        <taxon>Eukaryota</taxon>
        <taxon>Metazoa</taxon>
        <taxon>Ecdysozoa</taxon>
        <taxon>Scalidophora</taxon>
        <taxon>Priapulida</taxon>
        <taxon>Priapulimorpha</taxon>
        <taxon>Priapulimorphida</taxon>
        <taxon>Priapulidae</taxon>
        <taxon>Priapulus</taxon>
    </lineage>
</organism>
<name>A0ABM1ETS8_PRICU</name>
<dbReference type="InterPro" id="IPR042455">
    <property type="entry name" value="DOCK_N_sub1"/>
</dbReference>
<protein>
    <submittedName>
        <fullName evidence="3">Dedicator of cytokinesis protein 3-like</fullName>
    </submittedName>
</protein>
<evidence type="ECO:0000313" key="3">
    <source>
        <dbReference type="RefSeq" id="XP_014675599.1"/>
    </source>
</evidence>
<evidence type="ECO:0000313" key="2">
    <source>
        <dbReference type="Proteomes" id="UP000695022"/>
    </source>
</evidence>
<proteinExistence type="predicted"/>
<dbReference type="Proteomes" id="UP000695022">
    <property type="component" value="Unplaced"/>
</dbReference>
<feature type="non-terminal residue" evidence="3">
    <location>
        <position position="162"/>
    </location>
</feature>
<feature type="domain" description="Dedicator of cytokinesis N-terminal" evidence="1">
    <location>
        <begin position="42"/>
        <end position="159"/>
    </location>
</feature>
<dbReference type="PANTHER" id="PTHR45653:SF12">
    <property type="entry name" value="SPONGE, ISOFORM E"/>
    <property type="match status" value="1"/>
</dbReference>
<evidence type="ECO:0000259" key="1">
    <source>
        <dbReference type="Pfam" id="PF16172"/>
    </source>
</evidence>
<dbReference type="GeneID" id="106815624"/>
<keyword evidence="2" id="KW-1185">Reference proteome</keyword>
<dbReference type="PANTHER" id="PTHR45653">
    <property type="entry name" value="DEDICATOR OF CYTOKINESIS"/>
    <property type="match status" value="1"/>
</dbReference>